<dbReference type="OrthoDB" id="2149705at2759"/>
<feature type="compositionally biased region" description="Polar residues" evidence="1">
    <location>
        <begin position="769"/>
        <end position="778"/>
    </location>
</feature>
<accession>A0A1J7J7S4</accession>
<feature type="compositionally biased region" description="Basic and acidic residues" evidence="1">
    <location>
        <begin position="868"/>
        <end position="877"/>
    </location>
</feature>
<feature type="region of interest" description="Disordered" evidence="1">
    <location>
        <begin position="332"/>
        <end position="410"/>
    </location>
</feature>
<dbReference type="Proteomes" id="UP000182658">
    <property type="component" value="Unassembled WGS sequence"/>
</dbReference>
<feature type="compositionally biased region" description="Polar residues" evidence="1">
    <location>
        <begin position="380"/>
        <end position="399"/>
    </location>
</feature>
<dbReference type="SUPFAM" id="SSF88697">
    <property type="entry name" value="PUA domain-like"/>
    <property type="match status" value="1"/>
</dbReference>
<dbReference type="InterPro" id="IPR015947">
    <property type="entry name" value="PUA-like_sf"/>
</dbReference>
<feature type="compositionally biased region" description="Polar residues" evidence="1">
    <location>
        <begin position="479"/>
        <end position="493"/>
    </location>
</feature>
<feature type="region of interest" description="Disordered" evidence="1">
    <location>
        <begin position="1"/>
        <end position="222"/>
    </location>
</feature>
<feature type="compositionally biased region" description="Polar residues" evidence="1">
    <location>
        <begin position="435"/>
        <end position="458"/>
    </location>
</feature>
<protein>
    <submittedName>
        <fullName evidence="2">Uncharacterized protein</fullName>
    </submittedName>
</protein>
<gene>
    <name evidence="2" type="ORF">CONLIGDRAFT_636307</name>
</gene>
<dbReference type="AlphaFoldDB" id="A0A1J7J7S4"/>
<organism evidence="2 3">
    <name type="scientific">Coniochaeta ligniaria NRRL 30616</name>
    <dbReference type="NCBI Taxonomy" id="1408157"/>
    <lineage>
        <taxon>Eukaryota</taxon>
        <taxon>Fungi</taxon>
        <taxon>Dikarya</taxon>
        <taxon>Ascomycota</taxon>
        <taxon>Pezizomycotina</taxon>
        <taxon>Sordariomycetes</taxon>
        <taxon>Sordariomycetidae</taxon>
        <taxon>Coniochaetales</taxon>
        <taxon>Coniochaetaceae</taxon>
        <taxon>Coniochaeta</taxon>
    </lineage>
</organism>
<reference evidence="2 3" key="1">
    <citation type="submission" date="2016-10" db="EMBL/GenBank/DDBJ databases">
        <title>Draft genome sequence of Coniochaeta ligniaria NRRL30616, a lignocellulolytic fungus for bioabatement of inhibitors in plant biomass hydrolysates.</title>
        <authorList>
            <consortium name="DOE Joint Genome Institute"/>
            <person name="Jimenez D.J."/>
            <person name="Hector R.E."/>
            <person name="Riley R."/>
            <person name="Sun H."/>
            <person name="Grigoriev I.V."/>
            <person name="Van Elsas J.D."/>
            <person name="Nichols N.N."/>
        </authorList>
    </citation>
    <scope>NUCLEOTIDE SEQUENCE [LARGE SCALE GENOMIC DNA]</scope>
    <source>
        <strain evidence="2 3">NRRL 30616</strain>
    </source>
</reference>
<feature type="region of interest" description="Disordered" evidence="1">
    <location>
        <begin position="685"/>
        <end position="712"/>
    </location>
</feature>
<sequence>MPAETRSRGKAPSSRVYHSSPAPAQLEFPRRRKVVKTYGRQPGSARSLRQSTLTQIGYVEPVEPEKFEMDPTPDERPQKRRKTLGDTPSSSFYTQTITQFLSTAGDNEDVERFDDSDDEKEEDKDDDSKAMGKENGQVPEKALSHVTDSRATSMIPQTPVHKKTRSDVWEVPSSQPTPGTPIGTTPQDTERFRIPPLRSPLQERTNNINPPVSTLPPSEMATKRPRNMVVEDSYSSAPGFPSSDPPQSPFKVPRLPYISAAASTRASMELGESVPGRSPVLGALAENAPAANTRRPLGEIEVEIPDSDDELLSLGPTPVKGIVGAALSSPLRGILSSRTDPPVPTTPKLSTEDEREIDSSDAGYDPGSPTPVARKVHSNPCPSSIKAGNSDNAPSSSAINGYLKHTTAMTPTPLSRNIQIEGPVAPEADLPAATPFTSQKSVPKSTPSHNTRSRSSTVRVEVPDETQDESLHDEMVASTPLTSQRSVAKSSPSHIIRSRNVQLEVPEETQDEDVTQDTPAAKSQFYTQGLESQRVPLEVIRSMAPQTDRSDIIISIHPEPVDLIASGTKTHEFRNYKIPNTVSRIWIYVTRPVCELRYMAIIGPAKQPGEIDEHGGIGNREFNAHAGSKFAYELLQVYQLNNPVSLAMMKENGWMEGPPQKYVYVPPAVVGQLLGNLRCALFAEETQSNHEESEHEESQHEESQRILSTPQQIEDQLRSDIVHSTQLAPDGAMDNAIVLSSQQQSSQVQLTPTAKSTSDDVFARPQLPASKTSASAQRLPTLPQLPSLPPLPRNREVNAVRPSQATTASEASSPAMSPEKSVPRPALGSSGPSFPDYVEDEGSIGFVVGQHYSLGSSQVRLPESLMVDDFRPPPDIRDSDDEEDDD</sequence>
<name>A0A1J7J7S4_9PEZI</name>
<keyword evidence="3" id="KW-1185">Reference proteome</keyword>
<evidence type="ECO:0000313" key="3">
    <source>
        <dbReference type="Proteomes" id="UP000182658"/>
    </source>
</evidence>
<feature type="compositionally biased region" description="Acidic residues" evidence="1">
    <location>
        <begin position="106"/>
        <end position="125"/>
    </location>
</feature>
<feature type="compositionally biased region" description="Polar residues" evidence="1">
    <location>
        <begin position="86"/>
        <end position="105"/>
    </location>
</feature>
<dbReference type="EMBL" id="KV875102">
    <property type="protein sequence ID" value="OIW25228.1"/>
    <property type="molecule type" value="Genomic_DNA"/>
</dbReference>
<feature type="compositionally biased region" description="Polar residues" evidence="1">
    <location>
        <begin position="202"/>
        <end position="216"/>
    </location>
</feature>
<feature type="region of interest" description="Disordered" evidence="1">
    <location>
        <begin position="426"/>
        <end position="494"/>
    </location>
</feature>
<feature type="compositionally biased region" description="Low complexity" evidence="1">
    <location>
        <begin position="172"/>
        <end position="187"/>
    </location>
</feature>
<evidence type="ECO:0000256" key="1">
    <source>
        <dbReference type="SAM" id="MobiDB-lite"/>
    </source>
</evidence>
<feature type="compositionally biased region" description="Low complexity" evidence="1">
    <location>
        <begin position="805"/>
        <end position="819"/>
    </location>
</feature>
<feature type="compositionally biased region" description="Basic and acidic residues" evidence="1">
    <location>
        <begin position="687"/>
        <end position="704"/>
    </location>
</feature>
<feature type="region of interest" description="Disordered" evidence="1">
    <location>
        <begin position="769"/>
        <end position="840"/>
    </location>
</feature>
<proteinExistence type="predicted"/>
<feature type="compositionally biased region" description="Basic and acidic residues" evidence="1">
    <location>
        <begin position="63"/>
        <end position="77"/>
    </location>
</feature>
<dbReference type="InParanoid" id="A0A1J7J7S4"/>
<feature type="region of interest" description="Disordered" evidence="1">
    <location>
        <begin position="857"/>
        <end position="886"/>
    </location>
</feature>
<evidence type="ECO:0000313" key="2">
    <source>
        <dbReference type="EMBL" id="OIW25228.1"/>
    </source>
</evidence>